<comment type="caution">
    <text evidence="1">The sequence shown here is derived from an EMBL/GenBank/DDBJ whole genome shotgun (WGS) entry which is preliminary data.</text>
</comment>
<proteinExistence type="predicted"/>
<evidence type="ECO:0000313" key="1">
    <source>
        <dbReference type="EMBL" id="MDR6868764.1"/>
    </source>
</evidence>
<name>A0ABU1SGL4_9MICO</name>
<reference evidence="1 2" key="1">
    <citation type="submission" date="2023-07" db="EMBL/GenBank/DDBJ databases">
        <title>Sorghum-associated microbial communities from plants grown in Nebraska, USA.</title>
        <authorList>
            <person name="Schachtman D."/>
        </authorList>
    </citation>
    <scope>NUCLEOTIDE SEQUENCE [LARGE SCALE GENOMIC DNA]</scope>
    <source>
        <strain evidence="1 2">2980</strain>
    </source>
</reference>
<dbReference type="RefSeq" id="WP_310022898.1">
    <property type="nucleotide sequence ID" value="NZ_JAVDUM010000017.1"/>
</dbReference>
<keyword evidence="2" id="KW-1185">Reference proteome</keyword>
<gene>
    <name evidence="1" type="ORF">J2Y69_003388</name>
</gene>
<dbReference type="EMBL" id="JAVDUM010000017">
    <property type="protein sequence ID" value="MDR6868764.1"/>
    <property type="molecule type" value="Genomic_DNA"/>
</dbReference>
<evidence type="ECO:0000313" key="2">
    <source>
        <dbReference type="Proteomes" id="UP001259347"/>
    </source>
</evidence>
<dbReference type="Proteomes" id="UP001259347">
    <property type="component" value="Unassembled WGS sequence"/>
</dbReference>
<sequence>MTFAAVAREEYAKEPSRSAFSNHVLPFDLARKLGTNRAAKAELRAAARIAERTPV</sequence>
<accession>A0ABU1SGL4</accession>
<protein>
    <submittedName>
        <fullName evidence="1">Uncharacterized protein</fullName>
    </submittedName>
</protein>
<organism evidence="1 2">
    <name type="scientific">Microbacterium resistens</name>
    <dbReference type="NCBI Taxonomy" id="156977"/>
    <lineage>
        <taxon>Bacteria</taxon>
        <taxon>Bacillati</taxon>
        <taxon>Actinomycetota</taxon>
        <taxon>Actinomycetes</taxon>
        <taxon>Micrococcales</taxon>
        <taxon>Microbacteriaceae</taxon>
        <taxon>Microbacterium</taxon>
    </lineage>
</organism>